<dbReference type="Pfam" id="PF07228">
    <property type="entry name" value="SpoIIE"/>
    <property type="match status" value="1"/>
</dbReference>
<reference evidence="3 4" key="1">
    <citation type="submission" date="2024-03" db="EMBL/GenBank/DDBJ databases">
        <title>Human intestinal bacterial collection.</title>
        <authorList>
            <person name="Pauvert C."/>
            <person name="Hitch T.C.A."/>
            <person name="Clavel T."/>
        </authorList>
    </citation>
    <scope>NUCLEOTIDE SEQUENCE [LARGE SCALE GENOMIC DNA]</scope>
    <source>
        <strain evidence="3 4">CLA-AP-H29</strain>
    </source>
</reference>
<accession>A0ABV1E5B5</accession>
<evidence type="ECO:0000313" key="3">
    <source>
        <dbReference type="EMBL" id="MEQ2442506.1"/>
    </source>
</evidence>
<keyword evidence="1" id="KW-0378">Hydrolase</keyword>
<protein>
    <submittedName>
        <fullName evidence="3">SpoIIE family protein phosphatase</fullName>
    </submittedName>
</protein>
<dbReference type="SUPFAM" id="SSF81606">
    <property type="entry name" value="PP2C-like"/>
    <property type="match status" value="1"/>
</dbReference>
<evidence type="ECO:0000256" key="1">
    <source>
        <dbReference type="ARBA" id="ARBA00022801"/>
    </source>
</evidence>
<dbReference type="SMART" id="SM00331">
    <property type="entry name" value="PP2C_SIG"/>
    <property type="match status" value="1"/>
</dbReference>
<organism evidence="3 4">
    <name type="scientific">Pseudoflavonifractor intestinihominis</name>
    <dbReference type="NCBI Taxonomy" id="3133171"/>
    <lineage>
        <taxon>Bacteria</taxon>
        <taxon>Bacillati</taxon>
        <taxon>Bacillota</taxon>
        <taxon>Clostridia</taxon>
        <taxon>Eubacteriales</taxon>
        <taxon>Oscillospiraceae</taxon>
        <taxon>Pseudoflavonifractor</taxon>
    </lineage>
</organism>
<dbReference type="InterPro" id="IPR001932">
    <property type="entry name" value="PPM-type_phosphatase-like_dom"/>
</dbReference>
<dbReference type="EMBL" id="JBBMFK010000004">
    <property type="protein sequence ID" value="MEQ2442506.1"/>
    <property type="molecule type" value="Genomic_DNA"/>
</dbReference>
<gene>
    <name evidence="3" type="ORF">WMO64_03380</name>
</gene>
<evidence type="ECO:0000259" key="2">
    <source>
        <dbReference type="SMART" id="SM00331"/>
    </source>
</evidence>
<sequence length="391" mass="42428">MSELIPDVGYVSLNKFGEQLCGDHVEIVDGGDGSLVVVLADGLGSGVKASILSTLTAKIISTMMANGLSLADCVDTIAATLPVCSERQVAYSTFTILRFAGGKTAQIIQYDNPHVILLRDGHPYAYPQDMVEIDGKKIYQASLDLMENDTFVAFSDGALHASVGPVLDLTWDRWAIGQFLETMYDPHATAKTVSSVLAGECKRLYGERPGDDTTVCTVRLRRRQTVSLMLGPSRDPDDEEAMLTAFFAEPGKHIVSGGTTSALAARHLGRELDTTLPAYVDPEIPPTARLEGVDLVTEGVVTLGRVVEYARDYLGDNARYSQWGYKKDGASLAARILFEDATHVNLYIGRAVNPAHQAAGLPIGFDRKMQIADQLSDCLKQMGKTVKMYKF</sequence>
<proteinExistence type="predicted"/>
<dbReference type="Proteomes" id="UP001464378">
    <property type="component" value="Unassembled WGS sequence"/>
</dbReference>
<dbReference type="InterPro" id="IPR036457">
    <property type="entry name" value="PPM-type-like_dom_sf"/>
</dbReference>
<dbReference type="PANTHER" id="PTHR43156:SF2">
    <property type="entry name" value="STAGE II SPORULATION PROTEIN E"/>
    <property type="match status" value="1"/>
</dbReference>
<dbReference type="Gene3D" id="3.60.40.10">
    <property type="entry name" value="PPM-type phosphatase domain"/>
    <property type="match status" value="1"/>
</dbReference>
<dbReference type="RefSeq" id="WP_349231012.1">
    <property type="nucleotide sequence ID" value="NZ_JBBMFK010000004.1"/>
</dbReference>
<dbReference type="PANTHER" id="PTHR43156">
    <property type="entry name" value="STAGE II SPORULATION PROTEIN E-RELATED"/>
    <property type="match status" value="1"/>
</dbReference>
<comment type="caution">
    <text evidence="3">The sequence shown here is derived from an EMBL/GenBank/DDBJ whole genome shotgun (WGS) entry which is preliminary data.</text>
</comment>
<dbReference type="InterPro" id="IPR052016">
    <property type="entry name" value="Bact_Sigma-Reg"/>
</dbReference>
<name>A0ABV1E5B5_9FIRM</name>
<feature type="domain" description="PPM-type phosphatase" evidence="2">
    <location>
        <begin position="5"/>
        <end position="220"/>
    </location>
</feature>
<keyword evidence="4" id="KW-1185">Reference proteome</keyword>
<evidence type="ECO:0000313" key="4">
    <source>
        <dbReference type="Proteomes" id="UP001464378"/>
    </source>
</evidence>